<dbReference type="PROSITE" id="PS50249">
    <property type="entry name" value="MPN"/>
    <property type="match status" value="1"/>
</dbReference>
<dbReference type="InterPro" id="IPR025657">
    <property type="entry name" value="RadC_JAB"/>
</dbReference>
<dbReference type="PANTHER" id="PTHR30471:SF3">
    <property type="entry name" value="UPF0758 PROTEIN YEES-RELATED"/>
    <property type="match status" value="1"/>
</dbReference>
<dbReference type="Gene3D" id="3.40.140.10">
    <property type="entry name" value="Cytidine Deaminase, domain 2"/>
    <property type="match status" value="1"/>
</dbReference>
<dbReference type="GO" id="GO:0046872">
    <property type="term" value="F:metal ion binding"/>
    <property type="evidence" value="ECO:0007669"/>
    <property type="project" value="UniProtKB-KW"/>
</dbReference>
<evidence type="ECO:0000256" key="1">
    <source>
        <dbReference type="ARBA" id="ARBA00022670"/>
    </source>
</evidence>
<feature type="non-terminal residue" evidence="8">
    <location>
        <position position="214"/>
    </location>
</feature>
<accession>A0A0F9BT35</accession>
<dbReference type="InterPro" id="IPR046778">
    <property type="entry name" value="UPF0758_N"/>
</dbReference>
<evidence type="ECO:0000259" key="7">
    <source>
        <dbReference type="PROSITE" id="PS50249"/>
    </source>
</evidence>
<dbReference type="PROSITE" id="PS01302">
    <property type="entry name" value="UPF0758"/>
    <property type="match status" value="1"/>
</dbReference>
<feature type="domain" description="MPN" evidence="7">
    <location>
        <begin position="113"/>
        <end position="214"/>
    </location>
</feature>
<reference evidence="8" key="1">
    <citation type="journal article" date="2015" name="Nature">
        <title>Complex archaea that bridge the gap between prokaryotes and eukaryotes.</title>
        <authorList>
            <person name="Spang A."/>
            <person name="Saw J.H."/>
            <person name="Jorgensen S.L."/>
            <person name="Zaremba-Niedzwiedzka K."/>
            <person name="Martijn J."/>
            <person name="Lind A.E."/>
            <person name="van Eijk R."/>
            <person name="Schleper C."/>
            <person name="Guy L."/>
            <person name="Ettema T.J."/>
        </authorList>
    </citation>
    <scope>NUCLEOTIDE SEQUENCE</scope>
</reference>
<dbReference type="AlphaFoldDB" id="A0A0F9BT35"/>
<evidence type="ECO:0000256" key="6">
    <source>
        <dbReference type="SAM" id="MobiDB-lite"/>
    </source>
</evidence>
<protein>
    <recommendedName>
        <fullName evidence="7">MPN domain-containing protein</fullName>
    </recommendedName>
</protein>
<dbReference type="PANTHER" id="PTHR30471">
    <property type="entry name" value="DNA REPAIR PROTEIN RADC"/>
    <property type="match status" value="1"/>
</dbReference>
<evidence type="ECO:0000256" key="2">
    <source>
        <dbReference type="ARBA" id="ARBA00022723"/>
    </source>
</evidence>
<sequence>MTEKSKDKVYEDSISNWPEEERPRERLLKSGPHTLTNAELLAILLRVGVKGKSAVDLARQIIREAKGLRGLDKLEPKDLYSIKGLSDAKISQIKASIELGKRILEEPKKLEGAASSSKKVYDMLLPKMRDLKKETFKVILLNSQNQVIDIVTAHEGTVTMSNVYIREIINLANKFGAAAMIFAHNHPSGEPKPSNEDKEITEELVFAGRIMRIN</sequence>
<dbReference type="CDD" id="cd08071">
    <property type="entry name" value="MPN_DUF2466"/>
    <property type="match status" value="1"/>
</dbReference>
<dbReference type="InterPro" id="IPR037518">
    <property type="entry name" value="MPN"/>
</dbReference>
<comment type="caution">
    <text evidence="8">The sequence shown here is derived from an EMBL/GenBank/DDBJ whole genome shotgun (WGS) entry which is preliminary data.</text>
</comment>
<evidence type="ECO:0000313" key="8">
    <source>
        <dbReference type="EMBL" id="KKK87526.1"/>
    </source>
</evidence>
<dbReference type="InterPro" id="IPR001405">
    <property type="entry name" value="UPF0758"/>
</dbReference>
<dbReference type="SUPFAM" id="SSF102712">
    <property type="entry name" value="JAB1/MPN domain"/>
    <property type="match status" value="1"/>
</dbReference>
<evidence type="ECO:0000256" key="5">
    <source>
        <dbReference type="ARBA" id="ARBA00023049"/>
    </source>
</evidence>
<dbReference type="InterPro" id="IPR020891">
    <property type="entry name" value="UPF0758_CS"/>
</dbReference>
<dbReference type="Pfam" id="PF20582">
    <property type="entry name" value="UPF0758_N"/>
    <property type="match status" value="1"/>
</dbReference>
<evidence type="ECO:0000256" key="3">
    <source>
        <dbReference type="ARBA" id="ARBA00022801"/>
    </source>
</evidence>
<dbReference type="NCBIfam" id="TIGR00608">
    <property type="entry name" value="radc"/>
    <property type="match status" value="1"/>
</dbReference>
<keyword evidence="4" id="KW-0862">Zinc</keyword>
<dbReference type="GO" id="GO:0006508">
    <property type="term" value="P:proteolysis"/>
    <property type="evidence" value="ECO:0007669"/>
    <property type="project" value="UniProtKB-KW"/>
</dbReference>
<feature type="region of interest" description="Disordered" evidence="6">
    <location>
        <begin position="1"/>
        <end position="26"/>
    </location>
</feature>
<keyword evidence="2" id="KW-0479">Metal-binding</keyword>
<gene>
    <name evidence="8" type="ORF">LCGC14_2752380</name>
</gene>
<dbReference type="EMBL" id="LAZR01050360">
    <property type="protein sequence ID" value="KKK87526.1"/>
    <property type="molecule type" value="Genomic_DNA"/>
</dbReference>
<keyword evidence="1" id="KW-0645">Protease</keyword>
<keyword evidence="3" id="KW-0378">Hydrolase</keyword>
<organism evidence="8">
    <name type="scientific">marine sediment metagenome</name>
    <dbReference type="NCBI Taxonomy" id="412755"/>
    <lineage>
        <taxon>unclassified sequences</taxon>
        <taxon>metagenomes</taxon>
        <taxon>ecological metagenomes</taxon>
    </lineage>
</organism>
<keyword evidence="5" id="KW-0482">Metalloprotease</keyword>
<feature type="compositionally biased region" description="Basic and acidic residues" evidence="6">
    <location>
        <begin position="1"/>
        <end position="11"/>
    </location>
</feature>
<evidence type="ECO:0000256" key="4">
    <source>
        <dbReference type="ARBA" id="ARBA00022833"/>
    </source>
</evidence>
<name>A0A0F9BT35_9ZZZZ</name>
<proteinExistence type="predicted"/>
<dbReference type="Pfam" id="PF04002">
    <property type="entry name" value="RadC"/>
    <property type="match status" value="1"/>
</dbReference>
<dbReference type="GO" id="GO:0008237">
    <property type="term" value="F:metallopeptidase activity"/>
    <property type="evidence" value="ECO:0007669"/>
    <property type="project" value="UniProtKB-KW"/>
</dbReference>
<dbReference type="NCBIfam" id="NF000642">
    <property type="entry name" value="PRK00024.1"/>
    <property type="match status" value="1"/>
</dbReference>